<gene>
    <name evidence="2" type="ordered locus">Ctha_0046</name>
</gene>
<evidence type="ECO:0000313" key="3">
    <source>
        <dbReference type="Proteomes" id="UP000001208"/>
    </source>
</evidence>
<dbReference type="KEGG" id="cts:Ctha_0046"/>
<protein>
    <recommendedName>
        <fullName evidence="4">Lipoprotein</fullName>
    </recommendedName>
</protein>
<keyword evidence="1" id="KW-0732">Signal</keyword>
<dbReference type="eggNOG" id="ENOG5033DD0">
    <property type="taxonomic scope" value="Bacteria"/>
</dbReference>
<dbReference type="HOGENOM" id="CLU_870678_0_0_10"/>
<evidence type="ECO:0000256" key="1">
    <source>
        <dbReference type="SAM" id="SignalP"/>
    </source>
</evidence>
<dbReference type="AlphaFoldDB" id="B3QSC7"/>
<dbReference type="EMBL" id="CP001100">
    <property type="protein sequence ID" value="ACF12518.1"/>
    <property type="molecule type" value="Genomic_DNA"/>
</dbReference>
<reference evidence="2 3" key="1">
    <citation type="submission" date="2008-06" db="EMBL/GenBank/DDBJ databases">
        <title>Complete sequence of Chloroherpeton thalassium ATCC 35110.</title>
        <authorList>
            <consortium name="US DOE Joint Genome Institute"/>
            <person name="Lucas S."/>
            <person name="Copeland A."/>
            <person name="Lapidus A."/>
            <person name="Glavina del Rio T."/>
            <person name="Dalin E."/>
            <person name="Tice H."/>
            <person name="Bruce D."/>
            <person name="Goodwin L."/>
            <person name="Pitluck S."/>
            <person name="Schmutz J."/>
            <person name="Larimer F."/>
            <person name="Land M."/>
            <person name="Hauser L."/>
            <person name="Kyrpides N."/>
            <person name="Mikhailova N."/>
            <person name="Liu Z."/>
            <person name="Li T."/>
            <person name="Zhao F."/>
            <person name="Overmann J."/>
            <person name="Bryant D.A."/>
            <person name="Richardson P."/>
        </authorList>
    </citation>
    <scope>NUCLEOTIDE SEQUENCE [LARGE SCALE GENOMIC DNA]</scope>
    <source>
        <strain evidence="3">ATCC 35110 / GB-78</strain>
    </source>
</reference>
<name>B3QSC7_CHLT3</name>
<dbReference type="RefSeq" id="WP_012498602.1">
    <property type="nucleotide sequence ID" value="NC_011026.1"/>
</dbReference>
<keyword evidence="3" id="KW-1185">Reference proteome</keyword>
<feature type="chain" id="PRO_5002797692" description="Lipoprotein" evidence="1">
    <location>
        <begin position="28"/>
        <end position="319"/>
    </location>
</feature>
<proteinExistence type="predicted"/>
<evidence type="ECO:0000313" key="2">
    <source>
        <dbReference type="EMBL" id="ACF12518.1"/>
    </source>
</evidence>
<dbReference type="Proteomes" id="UP000001208">
    <property type="component" value="Chromosome"/>
</dbReference>
<evidence type="ECO:0008006" key="4">
    <source>
        <dbReference type="Google" id="ProtNLM"/>
    </source>
</evidence>
<feature type="signal peptide" evidence="1">
    <location>
        <begin position="1"/>
        <end position="27"/>
    </location>
</feature>
<dbReference type="PROSITE" id="PS51257">
    <property type="entry name" value="PROKAR_LIPOPROTEIN"/>
    <property type="match status" value="1"/>
</dbReference>
<accession>B3QSC7</accession>
<organism evidence="2 3">
    <name type="scientific">Chloroherpeton thalassium (strain ATCC 35110 / GB-78)</name>
    <dbReference type="NCBI Taxonomy" id="517418"/>
    <lineage>
        <taxon>Bacteria</taxon>
        <taxon>Pseudomonadati</taxon>
        <taxon>Chlorobiota</taxon>
        <taxon>Chlorobiia</taxon>
        <taxon>Chlorobiales</taxon>
        <taxon>Chloroherpetonaceae</taxon>
        <taxon>Chloroherpeton</taxon>
    </lineage>
</organism>
<sequence length="319" mass="35870">MNFKSRFHIKFLVFALVSALFFTTACDDDDDGMSPNSEHFEANGVYISDGGVKVFDYFGPNLPNRDVVLGPIEINAGDNGHWDVNFYNESEQVVEGPINESDKFLVIEIKDTSVVEVWDAHNEVKQTLKTTEGWTQYQFNTGVYGVHIKGLKPNEETRMKIKVYHIDHNDFTSPEIKVRVRNQVGTNLVKLFEGTTKRTHAYLNDASVNSYYSSTFGDTLNLNTGESKSLEAKFFQATMVEKQAGYEITEGDQFTPSVPLHSLNVITNNDVIASIDQENMDTWEFKLTGESAGTCTITVQIYHDGHLGKAFHSIPVKIQ</sequence>